<evidence type="ECO:0000256" key="1">
    <source>
        <dbReference type="SAM" id="Phobius"/>
    </source>
</evidence>
<keyword evidence="3" id="KW-1185">Reference proteome</keyword>
<accession>A0A328VBA9</accession>
<evidence type="ECO:0000313" key="2">
    <source>
        <dbReference type="EMBL" id="RAQ94897.1"/>
    </source>
</evidence>
<dbReference type="AlphaFoldDB" id="A0A328VBA9"/>
<protein>
    <submittedName>
        <fullName evidence="2">Uncharacterized protein</fullName>
    </submittedName>
</protein>
<feature type="transmembrane region" description="Helical" evidence="1">
    <location>
        <begin position="18"/>
        <end position="36"/>
    </location>
</feature>
<reference evidence="2 3" key="1">
    <citation type="submission" date="2016-08" db="EMBL/GenBank/DDBJ databases">
        <title>Analysis of Carbohydrate Active Enzymes in Thermogemmatispora T81 Reveals Carbohydrate Degradation Ability.</title>
        <authorList>
            <person name="Tomazini A."/>
            <person name="Lal S."/>
            <person name="Stott M."/>
            <person name="Henrissat B."/>
            <person name="Polikarpov I."/>
            <person name="Sparling R."/>
            <person name="Levin D.B."/>
        </authorList>
    </citation>
    <scope>NUCLEOTIDE SEQUENCE [LARGE SCALE GENOMIC DNA]</scope>
    <source>
        <strain evidence="2 3">T81</strain>
    </source>
</reference>
<sequence length="81" mass="9063">MVVDQSGQRRPGGYLRTWLLIDLVAIVPLTGLYPLTARAVAVSGGTGSYPGSLFLIYGLIALFFFWEWRGFYAIFNDLLYP</sequence>
<keyword evidence="1" id="KW-0812">Transmembrane</keyword>
<feature type="transmembrane region" description="Helical" evidence="1">
    <location>
        <begin position="48"/>
        <end position="66"/>
    </location>
</feature>
<proteinExistence type="predicted"/>
<keyword evidence="1" id="KW-0472">Membrane</keyword>
<dbReference type="EMBL" id="MCIF01000002">
    <property type="protein sequence ID" value="RAQ94897.1"/>
    <property type="molecule type" value="Genomic_DNA"/>
</dbReference>
<dbReference type="Proteomes" id="UP000248706">
    <property type="component" value="Unassembled WGS sequence"/>
</dbReference>
<comment type="caution">
    <text evidence="2">The sequence shown here is derived from an EMBL/GenBank/DDBJ whole genome shotgun (WGS) entry which is preliminary data.</text>
</comment>
<keyword evidence="1" id="KW-1133">Transmembrane helix</keyword>
<name>A0A328VBA9_9CHLR</name>
<evidence type="ECO:0000313" key="3">
    <source>
        <dbReference type="Proteomes" id="UP000248706"/>
    </source>
</evidence>
<gene>
    <name evidence="2" type="ORF">A4R35_05065</name>
</gene>
<organism evidence="2 3">
    <name type="scientific">Thermogemmatispora tikiterensis</name>
    <dbReference type="NCBI Taxonomy" id="1825093"/>
    <lineage>
        <taxon>Bacteria</taxon>
        <taxon>Bacillati</taxon>
        <taxon>Chloroflexota</taxon>
        <taxon>Ktedonobacteria</taxon>
        <taxon>Thermogemmatisporales</taxon>
        <taxon>Thermogemmatisporaceae</taxon>
        <taxon>Thermogemmatispora</taxon>
    </lineage>
</organism>